<dbReference type="RefSeq" id="WP_084532687.1">
    <property type="nucleotide sequence ID" value="NZ_FQUX01000008.1"/>
</dbReference>
<feature type="signal peptide" evidence="1">
    <location>
        <begin position="1"/>
        <end position="32"/>
    </location>
</feature>
<dbReference type="OrthoDB" id="59486at2"/>
<dbReference type="InterPro" id="IPR024749">
    <property type="entry name" value="Collagen-bd_put"/>
</dbReference>
<feature type="domain" description="Putative collagen-binding" evidence="2">
    <location>
        <begin position="414"/>
        <end position="499"/>
    </location>
</feature>
<dbReference type="SUPFAM" id="SSF51445">
    <property type="entry name" value="(Trans)glycosidases"/>
    <property type="match status" value="1"/>
</dbReference>
<feature type="domain" description="Apiosidase-like catalytic" evidence="3">
    <location>
        <begin position="44"/>
        <end position="409"/>
    </location>
</feature>
<dbReference type="Pfam" id="PF12904">
    <property type="entry name" value="Collagen_bind_2"/>
    <property type="match status" value="1"/>
</dbReference>
<dbReference type="AlphaFoldDB" id="A0A1M5F6M4"/>
<evidence type="ECO:0000259" key="2">
    <source>
        <dbReference type="Pfam" id="PF12904"/>
    </source>
</evidence>
<reference evidence="5" key="1">
    <citation type="submission" date="2016-11" db="EMBL/GenBank/DDBJ databases">
        <authorList>
            <person name="Varghese N."/>
            <person name="Submissions S."/>
        </authorList>
    </citation>
    <scope>NUCLEOTIDE SEQUENCE [LARGE SCALE GENOMIC DNA]</scope>
    <source>
        <strain evidence="5">DSM 17539</strain>
    </source>
</reference>
<sequence length="502" mass="56765">MNSIKTTTKVFSSFIKRLLFVALTSLSLVATSQTPWQNGALEVSSNGHYIQHTNGSPFLWIADTGWGMVQQLTREEIDLYLDNRQKLGFTVIQTVAFWYPHGGGMEMGPHNAANTYGFRPFSGSEDMPNTSEPLVVSGGGPSTPNDYWDHMDYVVQAIKKRGLYLALLPCWGRAYITPQMGGAQQEFSEDEARTYGAFLGKRYQDEPNIIWILGGDAKAQIDGYDKNANLQQWDRRNVFRAMAEGIAQGVTGQRPKWDEKHPAWDKVFITFHPDGDAPDNSSKWFHSDQWLRANGVEVWRELDQVYPTMLGDYQLNKPVKPSLFLEGSYEYGSYRHVCGWVTPVRIRRQFYQTFFAGGAGHTYGAGPIWSMRGNEGDYNCGYTWQQALDFPGAAQITKVAKKFLLDHKWHQWIPNGNSISGIDEGESLKTAVTTESNDMVVVYFSNNSNCEVTNILKKDAGAYWFYPRDGQKENIAGFKVNESRDMIPPNGWEDAILVLRID</sequence>
<organism evidence="4 5">
    <name type="scientific">Arenibacter palladensis</name>
    <dbReference type="NCBI Taxonomy" id="237373"/>
    <lineage>
        <taxon>Bacteria</taxon>
        <taxon>Pseudomonadati</taxon>
        <taxon>Bacteroidota</taxon>
        <taxon>Flavobacteriia</taxon>
        <taxon>Flavobacteriales</taxon>
        <taxon>Flavobacteriaceae</taxon>
        <taxon>Arenibacter</taxon>
    </lineage>
</organism>
<dbReference type="Proteomes" id="UP000184406">
    <property type="component" value="Unassembled WGS sequence"/>
</dbReference>
<dbReference type="Pfam" id="PF13204">
    <property type="entry name" value="Apiosidase"/>
    <property type="match status" value="1"/>
</dbReference>
<evidence type="ECO:0000313" key="5">
    <source>
        <dbReference type="Proteomes" id="UP000184406"/>
    </source>
</evidence>
<keyword evidence="1" id="KW-0732">Signal</keyword>
<keyword evidence="5" id="KW-1185">Reference proteome</keyword>
<dbReference type="Gene3D" id="3.20.20.80">
    <property type="entry name" value="Glycosidases"/>
    <property type="match status" value="1"/>
</dbReference>
<evidence type="ECO:0000259" key="3">
    <source>
        <dbReference type="Pfam" id="PF13204"/>
    </source>
</evidence>
<name>A0A1M5F6M4_9FLAO</name>
<evidence type="ECO:0000313" key="4">
    <source>
        <dbReference type="EMBL" id="SHF87169.1"/>
    </source>
</evidence>
<feature type="chain" id="PRO_5012092923" evidence="1">
    <location>
        <begin position="33"/>
        <end position="502"/>
    </location>
</feature>
<protein>
    <submittedName>
        <fullName evidence="4">Putative collagen-binding domain of a collagenase</fullName>
    </submittedName>
</protein>
<dbReference type="InterPro" id="IPR025277">
    <property type="entry name" value="Apiosidase-like_cat_dom"/>
</dbReference>
<gene>
    <name evidence="4" type="ORF">SAMN03080594_108168</name>
</gene>
<dbReference type="PANTHER" id="PTHR37836">
    <property type="entry name" value="LMO1036 PROTEIN"/>
    <property type="match status" value="1"/>
</dbReference>
<dbReference type="InterPro" id="IPR017853">
    <property type="entry name" value="GH"/>
</dbReference>
<evidence type="ECO:0000256" key="1">
    <source>
        <dbReference type="SAM" id="SignalP"/>
    </source>
</evidence>
<accession>A0A1M5F6M4</accession>
<dbReference type="PANTHER" id="PTHR37836:SF2">
    <property type="entry name" value="DUF4038 DOMAIN-CONTAINING PROTEIN"/>
    <property type="match status" value="1"/>
</dbReference>
<proteinExistence type="predicted"/>
<dbReference type="EMBL" id="FQUX01000008">
    <property type="protein sequence ID" value="SHF87169.1"/>
    <property type="molecule type" value="Genomic_DNA"/>
</dbReference>